<gene>
    <name evidence="4" type="ORF">OU989_09345</name>
</gene>
<organism evidence="4 5">
    <name type="scientific">Lysinibacillus irui</name>
    <dbReference type="NCBI Taxonomy" id="2998077"/>
    <lineage>
        <taxon>Bacteria</taxon>
        <taxon>Bacillati</taxon>
        <taxon>Bacillota</taxon>
        <taxon>Bacilli</taxon>
        <taxon>Bacillales</taxon>
        <taxon>Bacillaceae</taxon>
        <taxon>Lysinibacillus</taxon>
    </lineage>
</organism>
<dbReference type="GO" id="GO:0016787">
    <property type="term" value="F:hydrolase activity"/>
    <property type="evidence" value="ECO:0007669"/>
    <property type="project" value="UniProtKB-KW"/>
</dbReference>
<dbReference type="CDD" id="cd01014">
    <property type="entry name" value="nicotinamidase_related"/>
    <property type="match status" value="1"/>
</dbReference>
<reference evidence="4" key="1">
    <citation type="submission" date="2022-11" db="EMBL/GenBank/DDBJ databases">
        <title>Lysinibacillus irui.</title>
        <authorList>
            <person name="Akintayo S.O."/>
        </authorList>
    </citation>
    <scope>NUCLEOTIDE SEQUENCE</scope>
    <source>
        <strain evidence="4">IRB4-01</strain>
    </source>
</reference>
<evidence type="ECO:0000313" key="4">
    <source>
        <dbReference type="EMBL" id="WDV08659.1"/>
    </source>
</evidence>
<dbReference type="RefSeq" id="WP_274796867.1">
    <property type="nucleotide sequence ID" value="NZ_CP113527.1"/>
</dbReference>
<dbReference type="SUPFAM" id="SSF52499">
    <property type="entry name" value="Isochorismatase-like hydrolases"/>
    <property type="match status" value="1"/>
</dbReference>
<dbReference type="InterPro" id="IPR050272">
    <property type="entry name" value="Isochorismatase-like_hydrls"/>
</dbReference>
<dbReference type="InterPro" id="IPR000868">
    <property type="entry name" value="Isochorismatase-like_dom"/>
</dbReference>
<dbReference type="PANTHER" id="PTHR43540">
    <property type="entry name" value="PEROXYUREIDOACRYLATE/UREIDOACRYLATE AMIDOHYDROLASE-RELATED"/>
    <property type="match status" value="1"/>
</dbReference>
<evidence type="ECO:0000256" key="2">
    <source>
        <dbReference type="ARBA" id="ARBA00022801"/>
    </source>
</evidence>
<sequence length="185" mass="20708">MKQALVVIDAQQELIEGNDKEQAVYRKDELLETINAVIEKAKEANAPIIFVRDKDVADGEGDGFQVHQAIQIPETASYFDKYATNAFYNTGLLEYLQANDIQHVVIMGCKTEHCIDTAVRTATIHGLDVTLVADGHSTNSSDYLSPEDTVAHHNNILHGHYNVDHFSLVRSADEALFEPTHNRYR</sequence>
<dbReference type="EMBL" id="CP113527">
    <property type="protein sequence ID" value="WDV08659.1"/>
    <property type="molecule type" value="Genomic_DNA"/>
</dbReference>
<proteinExistence type="inferred from homology"/>
<dbReference type="PANTHER" id="PTHR43540:SF14">
    <property type="entry name" value="ISOCHORISMATASE"/>
    <property type="match status" value="1"/>
</dbReference>
<evidence type="ECO:0000313" key="5">
    <source>
        <dbReference type="Proteomes" id="UP001219585"/>
    </source>
</evidence>
<dbReference type="Pfam" id="PF00857">
    <property type="entry name" value="Isochorismatase"/>
    <property type="match status" value="1"/>
</dbReference>
<comment type="similarity">
    <text evidence="1">Belongs to the isochorismatase family.</text>
</comment>
<keyword evidence="2 4" id="KW-0378">Hydrolase</keyword>
<protein>
    <submittedName>
        <fullName evidence="4">Cysteine hydrolase family protein</fullName>
    </submittedName>
</protein>
<feature type="domain" description="Isochorismatase-like" evidence="3">
    <location>
        <begin position="4"/>
        <end position="142"/>
    </location>
</feature>
<name>A0AAJ5RYL6_9BACI</name>
<dbReference type="Proteomes" id="UP001219585">
    <property type="component" value="Chromosome"/>
</dbReference>
<dbReference type="Gene3D" id="3.40.50.850">
    <property type="entry name" value="Isochorismatase-like"/>
    <property type="match status" value="1"/>
</dbReference>
<dbReference type="InterPro" id="IPR036380">
    <property type="entry name" value="Isochorismatase-like_sf"/>
</dbReference>
<accession>A0AAJ5RYL6</accession>
<dbReference type="KEGG" id="liu:OU989_09345"/>
<evidence type="ECO:0000256" key="1">
    <source>
        <dbReference type="ARBA" id="ARBA00006336"/>
    </source>
</evidence>
<evidence type="ECO:0000259" key="3">
    <source>
        <dbReference type="Pfam" id="PF00857"/>
    </source>
</evidence>
<dbReference type="AlphaFoldDB" id="A0AAJ5RYL6"/>